<evidence type="ECO:0008006" key="3">
    <source>
        <dbReference type="Google" id="ProtNLM"/>
    </source>
</evidence>
<protein>
    <recommendedName>
        <fullName evidence="3">Flagellar hook-associated protein 2 C-terminal domain-containing protein</fullName>
    </recommendedName>
</protein>
<name>A0A7G9FSH2_9FIRM</name>
<dbReference type="EMBL" id="CP060633">
    <property type="protein sequence ID" value="QNM01504.1"/>
    <property type="molecule type" value="Genomic_DNA"/>
</dbReference>
<sequence length="226" mass="24357">MRITTQMLANSAAKSGIPIQRTSLLDIINNKSSQNLLGTIGKSMNTTSTGATDILRKNNYAKLEDLSEKLSQSASKLAGSDKDSIYDKAKESGDTTDILSDVNKMVEAYNATMKQLKTTGGIMNEFYQQQLKNIPAGSKESLESIGISQAKDGSLIVDEKVFRNADADTLQKVLGGENGIASKIGFLGEHINKNASENVVSASNRYGSNGATYMEAFEANKYNFFG</sequence>
<dbReference type="RefSeq" id="WP_118551257.1">
    <property type="nucleotide sequence ID" value="NZ_CP060633.1"/>
</dbReference>
<dbReference type="AlphaFoldDB" id="A0A7G9FSH2"/>
<dbReference type="KEGG" id="ssun:H9Q77_10265"/>
<keyword evidence="2" id="KW-1185">Reference proteome</keyword>
<organism evidence="1 2">
    <name type="scientific">Simiaoa sunii</name>
    <dbReference type="NCBI Taxonomy" id="2763672"/>
    <lineage>
        <taxon>Bacteria</taxon>
        <taxon>Bacillati</taxon>
        <taxon>Bacillota</taxon>
        <taxon>Clostridia</taxon>
        <taxon>Lachnospirales</taxon>
        <taxon>Lachnospiraceae</taxon>
        <taxon>Simiaoa</taxon>
    </lineage>
</organism>
<gene>
    <name evidence="1" type="ORF">H9Q77_10265</name>
</gene>
<evidence type="ECO:0000313" key="2">
    <source>
        <dbReference type="Proteomes" id="UP000515981"/>
    </source>
</evidence>
<proteinExistence type="predicted"/>
<evidence type="ECO:0000313" key="1">
    <source>
        <dbReference type="EMBL" id="QNM01504.1"/>
    </source>
</evidence>
<accession>A0A7G9FSH2</accession>
<reference evidence="1 2" key="1">
    <citation type="submission" date="2020-08" db="EMBL/GenBank/DDBJ databases">
        <authorList>
            <person name="Liu C."/>
            <person name="Sun Q."/>
        </authorList>
    </citation>
    <scope>NUCLEOTIDE SEQUENCE [LARGE SCALE GENOMIC DNA]</scope>
    <source>
        <strain evidence="1 2">NSJ-8</strain>
    </source>
</reference>
<dbReference type="Proteomes" id="UP000515981">
    <property type="component" value="Chromosome"/>
</dbReference>